<accession>A0ABU7IDY8</accession>
<evidence type="ECO:0000313" key="2">
    <source>
        <dbReference type="Proteomes" id="UP001343698"/>
    </source>
</evidence>
<comment type="caution">
    <text evidence="1">The sequence shown here is derived from an EMBL/GenBank/DDBJ whole genome shotgun (WGS) entry which is preliminary data.</text>
</comment>
<dbReference type="RefSeq" id="WP_272635755.1">
    <property type="nucleotide sequence ID" value="NZ_JAZDDF010000001.1"/>
</dbReference>
<keyword evidence="2" id="KW-1185">Reference proteome</keyword>
<sequence length="49" mass="5448">MKRCLLMFGILLVVVIVASILEHKNSEEVLNEKLAIGQNSPKTIVNARN</sequence>
<dbReference type="EMBL" id="JAZDDF010000001">
    <property type="protein sequence ID" value="MEE1971157.1"/>
    <property type="molecule type" value="Genomic_DNA"/>
</dbReference>
<proteinExistence type="predicted"/>
<protein>
    <submittedName>
        <fullName evidence="1">Uncharacterized protein</fullName>
    </submittedName>
</protein>
<gene>
    <name evidence="1" type="ORF">V1H85_01790</name>
</gene>
<name>A0ABU7IDY8_9FLAO</name>
<dbReference type="Proteomes" id="UP001343698">
    <property type="component" value="Unassembled WGS sequence"/>
</dbReference>
<reference evidence="1 2" key="1">
    <citation type="submission" date="2024-01" db="EMBL/GenBank/DDBJ databases">
        <title>Maribacter spp. originated from different algae showed divergent polysaccharides utilization ability.</title>
        <authorList>
            <person name="Wang H."/>
            <person name="Wu Y."/>
        </authorList>
    </citation>
    <scope>NUCLEOTIDE SEQUENCE [LARGE SCALE GENOMIC DNA]</scope>
    <source>
        <strain evidence="1 2">KPT27_14</strain>
    </source>
</reference>
<organism evidence="1 2">
    <name type="scientific">Maribacter flavus</name>
    <dbReference type="NCBI Taxonomy" id="1658664"/>
    <lineage>
        <taxon>Bacteria</taxon>
        <taxon>Pseudomonadati</taxon>
        <taxon>Bacteroidota</taxon>
        <taxon>Flavobacteriia</taxon>
        <taxon>Flavobacteriales</taxon>
        <taxon>Flavobacteriaceae</taxon>
        <taxon>Maribacter</taxon>
    </lineage>
</organism>
<evidence type="ECO:0000313" key="1">
    <source>
        <dbReference type="EMBL" id="MEE1971157.1"/>
    </source>
</evidence>